<comment type="caution">
    <text evidence="2">The sequence shown here is derived from an EMBL/GenBank/DDBJ whole genome shotgun (WGS) entry which is preliminary data.</text>
</comment>
<dbReference type="Gene3D" id="3.10.450.40">
    <property type="match status" value="1"/>
</dbReference>
<organism evidence="2 3">
    <name type="scientific">Candidatus Accumulibacter proximus</name>
    <dbReference type="NCBI Taxonomy" id="2954385"/>
    <lineage>
        <taxon>Bacteria</taxon>
        <taxon>Pseudomonadati</taxon>
        <taxon>Pseudomonadota</taxon>
        <taxon>Betaproteobacteria</taxon>
        <taxon>Candidatus Accumulibacter</taxon>
    </lineage>
</organism>
<evidence type="ECO:0000313" key="2">
    <source>
        <dbReference type="EMBL" id="MBK7674787.1"/>
    </source>
</evidence>
<dbReference type="Proteomes" id="UP000697998">
    <property type="component" value="Unassembled WGS sequence"/>
</dbReference>
<protein>
    <submittedName>
        <fullName evidence="2">GPW/gp25 family protein</fullName>
    </submittedName>
</protein>
<dbReference type="Pfam" id="PF04965">
    <property type="entry name" value="GPW_gp25"/>
    <property type="match status" value="1"/>
</dbReference>
<dbReference type="SUPFAM" id="SSF160719">
    <property type="entry name" value="gpW/gp25-like"/>
    <property type="match status" value="1"/>
</dbReference>
<dbReference type="AlphaFoldDB" id="A0A935PY27"/>
<dbReference type="EMBL" id="JADJMH010000005">
    <property type="protein sequence ID" value="MBK7674787.1"/>
    <property type="molecule type" value="Genomic_DNA"/>
</dbReference>
<sequence length="132" mass="15077">MRMAMQQLPIVSFPLFDGVDAAGRLPWQDGNKSIREVMLNILLTRPGERLMRPEFGAGIRDFIHHPNNETTRALIADAAHRALARWEPRVSVEEVRVVADPQRLSHINLSIRYRLRQDASRDTFDLAIELGP</sequence>
<accession>A0A935PY27</accession>
<proteinExistence type="predicted"/>
<dbReference type="InterPro" id="IPR007048">
    <property type="entry name" value="IraD/Gp25-like"/>
</dbReference>
<gene>
    <name evidence="2" type="ORF">IPJ27_08440</name>
</gene>
<name>A0A935PY27_9PROT</name>
<reference evidence="2 3" key="1">
    <citation type="submission" date="2020-10" db="EMBL/GenBank/DDBJ databases">
        <title>Connecting structure to function with the recovery of over 1000 high-quality activated sludge metagenome-assembled genomes encoding full-length rRNA genes using long-read sequencing.</title>
        <authorList>
            <person name="Singleton C.M."/>
            <person name="Petriglieri F."/>
            <person name="Kristensen J.M."/>
            <person name="Kirkegaard R.H."/>
            <person name="Michaelsen T.Y."/>
            <person name="Andersen M.H."/>
            <person name="Karst S.M."/>
            <person name="Dueholm M.S."/>
            <person name="Nielsen P.H."/>
            <person name="Albertsen M."/>
        </authorList>
    </citation>
    <scope>NUCLEOTIDE SEQUENCE [LARGE SCALE GENOMIC DNA]</scope>
    <source>
        <strain evidence="2">EsbW_18-Q3-R4-48_BATAC.285</strain>
    </source>
</reference>
<evidence type="ECO:0000259" key="1">
    <source>
        <dbReference type="Pfam" id="PF04965"/>
    </source>
</evidence>
<evidence type="ECO:0000313" key="3">
    <source>
        <dbReference type="Proteomes" id="UP000697998"/>
    </source>
</evidence>
<feature type="domain" description="IraD/Gp25-like" evidence="1">
    <location>
        <begin position="29"/>
        <end position="118"/>
    </location>
</feature>